<keyword evidence="5 12" id="KW-0375">Hydrogen ion transport</keyword>
<keyword evidence="14" id="KW-0378">Hydrolase</keyword>
<evidence type="ECO:0000256" key="4">
    <source>
        <dbReference type="ARBA" id="ARBA00022741"/>
    </source>
</evidence>
<organism evidence="14 15">
    <name type="scientific">Helicobacter pylori Shi169</name>
    <dbReference type="NCBI Taxonomy" id="1163741"/>
    <lineage>
        <taxon>Bacteria</taxon>
        <taxon>Pseudomonadati</taxon>
        <taxon>Campylobacterota</taxon>
        <taxon>Epsilonproteobacteria</taxon>
        <taxon>Campylobacterales</taxon>
        <taxon>Helicobacteraceae</taxon>
        <taxon>Helicobacter</taxon>
    </lineage>
</organism>
<dbReference type="Pfam" id="PF02874">
    <property type="entry name" value="ATP-synt_ab_N"/>
    <property type="match status" value="1"/>
</dbReference>
<keyword evidence="6 12" id="KW-0067">ATP-binding</keyword>
<dbReference type="PANTHER" id="PTHR15184:SF71">
    <property type="entry name" value="ATP SYNTHASE SUBUNIT BETA, MITOCHONDRIAL"/>
    <property type="match status" value="1"/>
</dbReference>
<dbReference type="InterPro" id="IPR005722">
    <property type="entry name" value="ATP_synth_F1_bsu"/>
</dbReference>
<protein>
    <recommendedName>
        <fullName evidence="12">ATP synthase subunit beta</fullName>
        <ecNumber evidence="12">7.1.2.2</ecNumber>
    </recommendedName>
    <alternativeName>
        <fullName evidence="12">ATP synthase F1 sector subunit beta</fullName>
    </alternativeName>
    <alternativeName>
        <fullName evidence="12">F-ATPase subunit beta</fullName>
    </alternativeName>
</protein>
<dbReference type="CDD" id="cd01133">
    <property type="entry name" value="F1-ATPase_beta_CD"/>
    <property type="match status" value="1"/>
</dbReference>
<name>A0A0E0WEJ4_HELPX</name>
<evidence type="ECO:0000256" key="7">
    <source>
        <dbReference type="ARBA" id="ARBA00022967"/>
    </source>
</evidence>
<dbReference type="Gene3D" id="2.40.10.170">
    <property type="match status" value="1"/>
</dbReference>
<gene>
    <name evidence="12" type="primary">atpD</name>
    <name evidence="14" type="ORF">HPSH169_05595</name>
</gene>
<evidence type="ECO:0000256" key="3">
    <source>
        <dbReference type="ARBA" id="ARBA00022448"/>
    </source>
</evidence>
<keyword evidence="9 12" id="KW-0472">Membrane</keyword>
<dbReference type="GO" id="GO:0046933">
    <property type="term" value="F:proton-transporting ATP synthase activity, rotational mechanism"/>
    <property type="evidence" value="ECO:0007669"/>
    <property type="project" value="UniProtKB-UniRule"/>
</dbReference>
<dbReference type="FunFam" id="1.10.1140.10:FF:000001">
    <property type="entry name" value="ATP synthase subunit beta"/>
    <property type="match status" value="1"/>
</dbReference>
<keyword evidence="12" id="KW-1003">Cell membrane</keyword>
<dbReference type="NCBIfam" id="TIGR01039">
    <property type="entry name" value="atpD"/>
    <property type="match status" value="1"/>
</dbReference>
<evidence type="ECO:0000256" key="6">
    <source>
        <dbReference type="ARBA" id="ARBA00022840"/>
    </source>
</evidence>
<dbReference type="GO" id="GO:0005886">
    <property type="term" value="C:plasma membrane"/>
    <property type="evidence" value="ECO:0007669"/>
    <property type="project" value="UniProtKB-SubCell"/>
</dbReference>
<dbReference type="Gene3D" id="1.10.1140.10">
    <property type="entry name" value="Bovine Mitochondrial F1-atpase, Atp Synthase Beta Chain, Chain D, domain 3"/>
    <property type="match status" value="1"/>
</dbReference>
<dbReference type="SUPFAM" id="SSF50615">
    <property type="entry name" value="N-terminal domain of alpha and beta subunits of F1 ATP synthase"/>
    <property type="match status" value="1"/>
</dbReference>
<comment type="subcellular location">
    <subcellularLocation>
        <location evidence="12">Cell membrane</location>
        <topology evidence="12">Peripheral membrane protein</topology>
    </subcellularLocation>
    <subcellularLocation>
        <location evidence="1">Membrane</location>
        <topology evidence="1">Peripheral membrane protein</topology>
    </subcellularLocation>
</comment>
<dbReference type="InterPro" id="IPR024034">
    <property type="entry name" value="ATPase_F1/V1_b/a_C"/>
</dbReference>
<keyword evidence="4 12" id="KW-0547">Nucleotide-binding</keyword>
<dbReference type="InterPro" id="IPR027417">
    <property type="entry name" value="P-loop_NTPase"/>
</dbReference>
<dbReference type="CDD" id="cd18115">
    <property type="entry name" value="ATP-synt_F1_beta_N"/>
    <property type="match status" value="1"/>
</dbReference>
<dbReference type="Gene3D" id="3.40.50.300">
    <property type="entry name" value="P-loop containing nucleotide triphosphate hydrolases"/>
    <property type="match status" value="1"/>
</dbReference>
<dbReference type="HAMAP" id="MF_01347">
    <property type="entry name" value="ATP_synth_beta_bact"/>
    <property type="match status" value="1"/>
</dbReference>
<dbReference type="SUPFAM" id="SSF52540">
    <property type="entry name" value="P-loop containing nucleoside triphosphate hydrolases"/>
    <property type="match status" value="1"/>
</dbReference>
<evidence type="ECO:0000313" key="14">
    <source>
        <dbReference type="EMBL" id="AFH99785.1"/>
    </source>
</evidence>
<dbReference type="InterPro" id="IPR003593">
    <property type="entry name" value="AAA+_ATPase"/>
</dbReference>
<dbReference type="InterPro" id="IPR020003">
    <property type="entry name" value="ATPase_a/bsu_AS"/>
</dbReference>
<dbReference type="SUPFAM" id="SSF47917">
    <property type="entry name" value="C-terminal domain of alpha and beta subunits of F1 ATP synthase"/>
    <property type="match status" value="1"/>
</dbReference>
<comment type="catalytic activity">
    <reaction evidence="12">
        <text>ATP + H2O + 4 H(+)(in) = ADP + phosphate + 5 H(+)(out)</text>
        <dbReference type="Rhea" id="RHEA:57720"/>
        <dbReference type="ChEBI" id="CHEBI:15377"/>
        <dbReference type="ChEBI" id="CHEBI:15378"/>
        <dbReference type="ChEBI" id="CHEBI:30616"/>
        <dbReference type="ChEBI" id="CHEBI:43474"/>
        <dbReference type="ChEBI" id="CHEBI:456216"/>
        <dbReference type="EC" id="7.1.2.2"/>
    </reaction>
</comment>
<keyword evidence="8 12" id="KW-0406">Ion transport</keyword>
<dbReference type="InterPro" id="IPR055190">
    <property type="entry name" value="ATP-synt_VA_C"/>
</dbReference>
<dbReference type="EC" id="7.1.2.2" evidence="12"/>
<dbReference type="KEGG" id="hhq:HPSH169_05595"/>
<dbReference type="AlphaFoldDB" id="A0A0E0WEJ4"/>
<feature type="binding site" evidence="12">
    <location>
        <begin position="152"/>
        <end position="159"/>
    </location>
    <ligand>
        <name>ATP</name>
        <dbReference type="ChEBI" id="CHEBI:30616"/>
    </ligand>
</feature>
<reference evidence="14 15" key="1">
    <citation type="submission" date="2012-04" db="EMBL/GenBank/DDBJ databases">
        <authorList>
            <person name="Kersulyte D."/>
            <person name="Cabrera L."/>
            <person name="Pacheco R."/>
            <person name="Herrera P."/>
            <person name="Rodriguez C."/>
            <person name="Gilman R.H."/>
            <person name="Berg D.E."/>
        </authorList>
    </citation>
    <scope>NUCLEOTIDE SEQUENCE [LARGE SCALE GENOMIC DNA]</scope>
    <source>
        <strain evidence="14 15">Shi169</strain>
    </source>
</reference>
<dbReference type="InterPro" id="IPR004100">
    <property type="entry name" value="ATPase_F1/V1/A1_a/bsu_N"/>
</dbReference>
<dbReference type="PROSITE" id="PS00152">
    <property type="entry name" value="ATPASE_ALPHA_BETA"/>
    <property type="match status" value="1"/>
</dbReference>
<evidence type="ECO:0000256" key="1">
    <source>
        <dbReference type="ARBA" id="ARBA00004170"/>
    </source>
</evidence>
<dbReference type="InterPro" id="IPR000194">
    <property type="entry name" value="ATPase_F1/V1/A1_a/bsu_nucl-bd"/>
</dbReference>
<dbReference type="RefSeq" id="WP_014662137.1">
    <property type="nucleotide sequence ID" value="NC_017740.1"/>
</dbReference>
<evidence type="ECO:0000256" key="12">
    <source>
        <dbReference type="HAMAP-Rule" id="MF_01347"/>
    </source>
</evidence>
<dbReference type="Proteomes" id="UP000005007">
    <property type="component" value="Chromosome"/>
</dbReference>
<keyword evidence="10 12" id="KW-0139">CF(1)</keyword>
<comment type="function">
    <text evidence="12">Produces ATP from ADP in the presence of a proton gradient across the membrane. The catalytic sites are hosted primarily by the beta subunits.</text>
</comment>
<evidence type="ECO:0000256" key="8">
    <source>
        <dbReference type="ARBA" id="ARBA00023065"/>
    </source>
</evidence>
<dbReference type="HOGENOM" id="CLU_022398_0_2_7"/>
<keyword evidence="11 12" id="KW-0066">ATP synthesis</keyword>
<evidence type="ECO:0000256" key="10">
    <source>
        <dbReference type="ARBA" id="ARBA00023196"/>
    </source>
</evidence>
<dbReference type="GO" id="GO:0016787">
    <property type="term" value="F:hydrolase activity"/>
    <property type="evidence" value="ECO:0007669"/>
    <property type="project" value="UniProtKB-KW"/>
</dbReference>
<feature type="domain" description="AAA+ ATPase" evidence="13">
    <location>
        <begin position="144"/>
        <end position="322"/>
    </location>
</feature>
<evidence type="ECO:0000256" key="11">
    <source>
        <dbReference type="ARBA" id="ARBA00023310"/>
    </source>
</evidence>
<keyword evidence="3 12" id="KW-0813">Transport</keyword>
<dbReference type="FunFam" id="3.40.50.300:FF:000004">
    <property type="entry name" value="ATP synthase subunit beta"/>
    <property type="match status" value="1"/>
</dbReference>
<accession>A0A0E0WEJ4</accession>
<dbReference type="GO" id="GO:0045259">
    <property type="term" value="C:proton-transporting ATP synthase complex"/>
    <property type="evidence" value="ECO:0007669"/>
    <property type="project" value="UniProtKB-KW"/>
</dbReference>
<dbReference type="PATRIC" id="fig|1163741.3.peg.1127"/>
<evidence type="ECO:0000256" key="2">
    <source>
        <dbReference type="ARBA" id="ARBA00008936"/>
    </source>
</evidence>
<dbReference type="InterPro" id="IPR050053">
    <property type="entry name" value="ATPase_alpha/beta_chains"/>
</dbReference>
<evidence type="ECO:0000256" key="5">
    <source>
        <dbReference type="ARBA" id="ARBA00022781"/>
    </source>
</evidence>
<evidence type="ECO:0000313" key="15">
    <source>
        <dbReference type="Proteomes" id="UP000005007"/>
    </source>
</evidence>
<keyword evidence="7 12" id="KW-1278">Translocase</keyword>
<dbReference type="EMBL" id="CP003473">
    <property type="protein sequence ID" value="AFH99785.1"/>
    <property type="molecule type" value="Genomic_DNA"/>
</dbReference>
<dbReference type="GO" id="GO:0005524">
    <property type="term" value="F:ATP binding"/>
    <property type="evidence" value="ECO:0007669"/>
    <property type="project" value="UniProtKB-UniRule"/>
</dbReference>
<dbReference type="Pfam" id="PF22919">
    <property type="entry name" value="ATP-synt_VA_C"/>
    <property type="match status" value="1"/>
</dbReference>
<dbReference type="Pfam" id="PF00006">
    <property type="entry name" value="ATP-synt_ab"/>
    <property type="match status" value="1"/>
</dbReference>
<dbReference type="PANTHER" id="PTHR15184">
    <property type="entry name" value="ATP SYNTHASE"/>
    <property type="match status" value="1"/>
</dbReference>
<dbReference type="InterPro" id="IPR036121">
    <property type="entry name" value="ATPase_F1/V1/A1_a/bsu_N_sf"/>
</dbReference>
<comment type="similarity">
    <text evidence="2 12">Belongs to the ATPase alpha/beta chains family.</text>
</comment>
<sequence>MEGRIIQVLGPVVDVEFESYLPAIFEALDINFEINGTQKSLVLEVAAHLGANRVRAIAMDMTEGLVRNQAVKARGKMIEVPVGEEVLGRIFNVVGESIDNLEPLKPSLTWPIHRKAPSFEQQSTKTEMFETGIKVIDLLAPYSKGGKVGLFGGAGVGKTVIIMELIHNVAYKHNGYSVFAGVGERTREGNDLYFEMKEGGVLDKVALCYGQMNEPPGARNRIAFTGLTMAEYFRDEKGLDVLMFIDNIFRYAQSGSEMSALLGRIPSAVGYQPTLAGEMGKLQERIASTKNGSITSVQAVYVPADDLTDPAPASVFAHLDATTVLNRKIAEKGIYPAVDPLDSTSRILSPQMIGEKHYEIATGIQQVLQKYKDLQDIIAILGLDELSEEDKKIVERARKIEKFLSQPFFVAEVFTGSPGKYVTLQETLEGFGGILEGKYDHIPENAFYMVGSIQEVLEKAKNMKNS</sequence>
<evidence type="ECO:0000256" key="9">
    <source>
        <dbReference type="ARBA" id="ARBA00023136"/>
    </source>
</evidence>
<proteinExistence type="inferred from homology"/>
<dbReference type="SMART" id="SM00382">
    <property type="entry name" value="AAA"/>
    <property type="match status" value="1"/>
</dbReference>
<dbReference type="CDD" id="cd18110">
    <property type="entry name" value="ATP-synt_F1_beta_C"/>
    <property type="match status" value="1"/>
</dbReference>
<evidence type="ECO:0000259" key="13">
    <source>
        <dbReference type="SMART" id="SM00382"/>
    </source>
</evidence>